<feature type="compositionally biased region" description="Low complexity" evidence="1">
    <location>
        <begin position="209"/>
        <end position="223"/>
    </location>
</feature>
<feature type="domain" description="Ferritin-like" evidence="2">
    <location>
        <begin position="20"/>
        <end position="196"/>
    </location>
</feature>
<name>A0A919P926_9CELL</name>
<gene>
    <name evidence="3" type="ORF">Cpa01nite_06210</name>
</gene>
<dbReference type="InterPro" id="IPR059125">
    <property type="entry name" value="Ferritin_actino"/>
</dbReference>
<organism evidence="3 4">
    <name type="scientific">Cellulomonas pakistanensis</name>
    <dbReference type="NCBI Taxonomy" id="992287"/>
    <lineage>
        <taxon>Bacteria</taxon>
        <taxon>Bacillati</taxon>
        <taxon>Actinomycetota</taxon>
        <taxon>Actinomycetes</taxon>
        <taxon>Micrococcales</taxon>
        <taxon>Cellulomonadaceae</taxon>
        <taxon>Cellulomonas</taxon>
    </lineage>
</organism>
<sequence length="252" mass="26730">MTEVAHQDAQAAHAPEAADTVELLGLVAHLQHVAFNRLAEDARVAPSTAQQLELSRLAAAAVDRRDRVLARVVELGGEPERCLGAYARLLEDFDSRTQPSTWWERLLRSYVADGVSDDFCRIAASAVDDRSRALLLEVLDDAEHANLAVGELEAAGAQDEVLVSRLALWGRRLVGEALGVVQQAMSAHPGLGRLVTRREAAEAGRAADEPAAPAAEPAGAAAAEADAAAPGKLFGELTAEHTRRMSRLGLTA</sequence>
<evidence type="ECO:0000313" key="3">
    <source>
        <dbReference type="EMBL" id="GIG35240.1"/>
    </source>
</evidence>
<evidence type="ECO:0000313" key="4">
    <source>
        <dbReference type="Proteomes" id="UP000642125"/>
    </source>
</evidence>
<proteinExistence type="predicted"/>
<dbReference type="Gene3D" id="1.20.1260.10">
    <property type="match status" value="1"/>
</dbReference>
<reference evidence="3" key="1">
    <citation type="submission" date="2021-01" db="EMBL/GenBank/DDBJ databases">
        <title>Whole genome shotgun sequence of Cellulomonas pakistanensis NBRC 110800.</title>
        <authorList>
            <person name="Komaki H."/>
            <person name="Tamura T."/>
        </authorList>
    </citation>
    <scope>NUCLEOTIDE SEQUENCE</scope>
    <source>
        <strain evidence="3">NBRC 110800</strain>
    </source>
</reference>
<protein>
    <recommendedName>
        <fullName evidence="2">Ferritin-like domain-containing protein</fullName>
    </recommendedName>
</protein>
<dbReference type="EMBL" id="BONO01000003">
    <property type="protein sequence ID" value="GIG35240.1"/>
    <property type="molecule type" value="Genomic_DNA"/>
</dbReference>
<dbReference type="Proteomes" id="UP000642125">
    <property type="component" value="Unassembled WGS sequence"/>
</dbReference>
<dbReference type="Pfam" id="PF13794">
    <property type="entry name" value="MiaE_2"/>
    <property type="match status" value="1"/>
</dbReference>
<keyword evidence="4" id="KW-1185">Reference proteome</keyword>
<comment type="caution">
    <text evidence="3">The sequence shown here is derived from an EMBL/GenBank/DDBJ whole genome shotgun (WGS) entry which is preliminary data.</text>
</comment>
<evidence type="ECO:0000259" key="2">
    <source>
        <dbReference type="Pfam" id="PF13794"/>
    </source>
</evidence>
<accession>A0A919P926</accession>
<evidence type="ECO:0000256" key="1">
    <source>
        <dbReference type="SAM" id="MobiDB-lite"/>
    </source>
</evidence>
<feature type="region of interest" description="Disordered" evidence="1">
    <location>
        <begin position="202"/>
        <end position="223"/>
    </location>
</feature>
<dbReference type="AlphaFoldDB" id="A0A919P926"/>
<dbReference type="InterPro" id="IPR012347">
    <property type="entry name" value="Ferritin-like"/>
</dbReference>
<dbReference type="RefSeq" id="WP_203667297.1">
    <property type="nucleotide sequence ID" value="NZ_BONO01000003.1"/>
</dbReference>